<keyword evidence="2" id="KW-1185">Reference proteome</keyword>
<dbReference type="Proteomes" id="UP001567538">
    <property type="component" value="Unassembled WGS sequence"/>
</dbReference>
<organism evidence="1 2">
    <name type="scientific">Salvia divinorum</name>
    <name type="common">Maria pastora</name>
    <name type="synonym">Diviner's sage</name>
    <dbReference type="NCBI Taxonomy" id="28513"/>
    <lineage>
        <taxon>Eukaryota</taxon>
        <taxon>Viridiplantae</taxon>
        <taxon>Streptophyta</taxon>
        <taxon>Embryophyta</taxon>
        <taxon>Tracheophyta</taxon>
        <taxon>Spermatophyta</taxon>
        <taxon>Magnoliopsida</taxon>
        <taxon>eudicotyledons</taxon>
        <taxon>Gunneridae</taxon>
        <taxon>Pentapetalae</taxon>
        <taxon>asterids</taxon>
        <taxon>lamiids</taxon>
        <taxon>Lamiales</taxon>
        <taxon>Lamiaceae</taxon>
        <taxon>Nepetoideae</taxon>
        <taxon>Mentheae</taxon>
        <taxon>Salviinae</taxon>
        <taxon>Salvia</taxon>
        <taxon>Salvia subgen. Calosphace</taxon>
    </lineage>
</organism>
<name>A0ABD1FPG4_SALDI</name>
<dbReference type="AlphaFoldDB" id="A0ABD1FPG4"/>
<proteinExistence type="predicted"/>
<evidence type="ECO:0000313" key="1">
    <source>
        <dbReference type="EMBL" id="KAL1533740.1"/>
    </source>
</evidence>
<accession>A0ABD1FPG4</accession>
<reference evidence="1 2" key="1">
    <citation type="submission" date="2024-06" db="EMBL/GenBank/DDBJ databases">
        <title>A chromosome level genome sequence of Diviner's sage (Salvia divinorum).</title>
        <authorList>
            <person name="Ford S.A."/>
            <person name="Ro D.-K."/>
            <person name="Ness R.W."/>
            <person name="Phillips M.A."/>
        </authorList>
    </citation>
    <scope>NUCLEOTIDE SEQUENCE [LARGE SCALE GENOMIC DNA]</scope>
    <source>
        <strain evidence="1">SAF-2024a</strain>
        <tissue evidence="1">Leaf</tissue>
    </source>
</reference>
<sequence>MDAVNDMELNVLRDTWKDEIVNWLMKEYKVKESWTIEYKFSTKYFDFGLHSPLELMVVYPIKLFKDGDVLMLLDEGLIYHSNKTRTTREVGIFKDPVAMDYITFVKIFTPRLFSLKSFGIENVISF</sequence>
<dbReference type="EMBL" id="JBEAFC010000014">
    <property type="protein sequence ID" value="KAL1533740.1"/>
    <property type="molecule type" value="Genomic_DNA"/>
</dbReference>
<comment type="caution">
    <text evidence="1">The sequence shown here is derived from an EMBL/GenBank/DDBJ whole genome shotgun (WGS) entry which is preliminary data.</text>
</comment>
<protein>
    <submittedName>
        <fullName evidence="1">F-box protein CPR1-like</fullName>
    </submittedName>
</protein>
<evidence type="ECO:0000313" key="2">
    <source>
        <dbReference type="Proteomes" id="UP001567538"/>
    </source>
</evidence>
<gene>
    <name evidence="1" type="ORF">AAHA92_33586</name>
</gene>